<reference evidence="3" key="1">
    <citation type="journal article" date="2019" name="Int. J. Syst. Evol. Microbiol.">
        <title>The Global Catalogue of Microorganisms (GCM) 10K type strain sequencing project: providing services to taxonomists for standard genome sequencing and annotation.</title>
        <authorList>
            <consortium name="The Broad Institute Genomics Platform"/>
            <consortium name="The Broad Institute Genome Sequencing Center for Infectious Disease"/>
            <person name="Wu L."/>
            <person name="Ma J."/>
        </authorList>
    </citation>
    <scope>NUCLEOTIDE SEQUENCE [LARGE SCALE GENOMIC DNA]</scope>
    <source>
        <strain evidence="3">JCM 18952</strain>
    </source>
</reference>
<dbReference type="Proteomes" id="UP001501257">
    <property type="component" value="Unassembled WGS sequence"/>
</dbReference>
<dbReference type="EMBL" id="BAABLK010000027">
    <property type="protein sequence ID" value="GAA5227258.1"/>
    <property type="molecule type" value="Genomic_DNA"/>
</dbReference>
<organism evidence="2 3">
    <name type="scientific">Paeniglutamicibacter antarcticus</name>
    <dbReference type="NCBI Taxonomy" id="494023"/>
    <lineage>
        <taxon>Bacteria</taxon>
        <taxon>Bacillati</taxon>
        <taxon>Actinomycetota</taxon>
        <taxon>Actinomycetes</taxon>
        <taxon>Micrococcales</taxon>
        <taxon>Micrococcaceae</taxon>
        <taxon>Paeniglutamicibacter</taxon>
    </lineage>
</organism>
<dbReference type="RefSeq" id="WP_210101512.1">
    <property type="nucleotide sequence ID" value="NZ_BAABLK010000027.1"/>
</dbReference>
<proteinExistence type="predicted"/>
<evidence type="ECO:0000313" key="3">
    <source>
        <dbReference type="Proteomes" id="UP001501257"/>
    </source>
</evidence>
<evidence type="ECO:0000313" key="2">
    <source>
        <dbReference type="EMBL" id="GAA5227258.1"/>
    </source>
</evidence>
<keyword evidence="1" id="KW-0175">Coiled coil</keyword>
<sequence>MALIATSAERAQNNIIKAEATVTEWQAKAAAARAEANDLDANAGAAILEDESAAERVTLQVQSLERKARAYDQAATEAAGRLKTARLAALETAAEDETARADKARKQADAHEAKVNAMLAKLEEFDDAEWERRSYREGTATVSHVGKAGALRDEAFRGDVRTAVIRYFIANGKTPDSFWEINQQLGTDFPSMGQPLYEYAGMVPDCVTEALADGRTFN</sequence>
<name>A0ABP9TN13_9MICC</name>
<feature type="coiled-coil region" evidence="1">
    <location>
        <begin position="8"/>
        <end position="128"/>
    </location>
</feature>
<keyword evidence="3" id="KW-1185">Reference proteome</keyword>
<gene>
    <name evidence="2" type="ORF">GCM10025778_17910</name>
</gene>
<accession>A0ABP9TN13</accession>
<evidence type="ECO:0000256" key="1">
    <source>
        <dbReference type="SAM" id="Coils"/>
    </source>
</evidence>
<comment type="caution">
    <text evidence="2">The sequence shown here is derived from an EMBL/GenBank/DDBJ whole genome shotgun (WGS) entry which is preliminary data.</text>
</comment>
<protein>
    <submittedName>
        <fullName evidence="2">Uncharacterized protein</fullName>
    </submittedName>
</protein>